<evidence type="ECO:0000313" key="1">
    <source>
        <dbReference type="EMBL" id="QXO02016.1"/>
    </source>
</evidence>
<name>A0A8F5P437_9ROSI</name>
<organism evidence="1">
    <name type="scientific">Elaeocarpus glabripetalus</name>
    <dbReference type="NCBI Taxonomy" id="1495518"/>
    <lineage>
        <taxon>Eukaryota</taxon>
        <taxon>Viridiplantae</taxon>
        <taxon>Streptophyta</taxon>
        <taxon>Embryophyta</taxon>
        <taxon>Tracheophyta</taxon>
        <taxon>Spermatophyta</taxon>
        <taxon>Magnoliopsida</taxon>
        <taxon>eudicotyledons</taxon>
        <taxon>Gunneridae</taxon>
        <taxon>Pentapetalae</taxon>
        <taxon>rosids</taxon>
        <taxon>fabids</taxon>
        <taxon>Oxalidales</taxon>
        <taxon>Elaeocarpaceae</taxon>
        <taxon>Elaeocarpus</taxon>
    </lineage>
</organism>
<dbReference type="GO" id="GO:0005840">
    <property type="term" value="C:ribosome"/>
    <property type="evidence" value="ECO:0007669"/>
    <property type="project" value="UniProtKB-KW"/>
</dbReference>
<keyword evidence="1" id="KW-0689">Ribosomal protein</keyword>
<dbReference type="AlphaFoldDB" id="A0A8F5P437"/>
<accession>A0A8F5P437</accession>
<keyword evidence="1" id="KW-0150">Chloroplast</keyword>
<proteinExistence type="predicted"/>
<reference evidence="1" key="1">
    <citation type="submission" date="2021-04" db="EMBL/GenBank/DDBJ databases">
        <title>Characterization of the complete chloroplast genome of Elaeocarpus glabripetalus (Elaeocarpaceae).</title>
        <authorList>
            <person name="Li D."/>
        </authorList>
    </citation>
    <scope>NUCLEOTIDE SEQUENCE</scope>
</reference>
<geneLocation type="chloroplast" evidence="1"/>
<sequence length="18" mass="2179">MSVQKKRTSIFYIKKAYS</sequence>
<keyword evidence="1" id="KW-0934">Plastid</keyword>
<dbReference type="EMBL" id="MW900186">
    <property type="protein sequence ID" value="QXO02016.1"/>
    <property type="molecule type" value="Genomic_DNA"/>
</dbReference>
<protein>
    <submittedName>
        <fullName evidence="1">Ribosomal protein L32</fullName>
    </submittedName>
</protein>
<keyword evidence="1" id="KW-0687">Ribonucleoprotein</keyword>
<gene>
    <name evidence="1" type="primary">rpl32</name>
</gene>